<keyword evidence="2" id="KW-1185">Reference proteome</keyword>
<sequence>MCEIMVFPQNRRSPSKFTADGPTGQILFFTGVRRERRDDAGPPSSLQANTLSRQLQSVIARLGLADRK</sequence>
<name>A0ABU0F901_9HYPH</name>
<organism evidence="1 2">
    <name type="scientific">Labrys monachus</name>
    <dbReference type="NCBI Taxonomy" id="217067"/>
    <lineage>
        <taxon>Bacteria</taxon>
        <taxon>Pseudomonadati</taxon>
        <taxon>Pseudomonadota</taxon>
        <taxon>Alphaproteobacteria</taxon>
        <taxon>Hyphomicrobiales</taxon>
        <taxon>Xanthobacteraceae</taxon>
        <taxon>Labrys</taxon>
    </lineage>
</organism>
<dbReference type="Proteomes" id="UP001237448">
    <property type="component" value="Unassembled WGS sequence"/>
</dbReference>
<accession>A0ABU0F901</accession>
<evidence type="ECO:0000313" key="2">
    <source>
        <dbReference type="Proteomes" id="UP001237448"/>
    </source>
</evidence>
<dbReference type="EMBL" id="JAUSVK010000001">
    <property type="protein sequence ID" value="MDQ0391088.1"/>
    <property type="molecule type" value="Genomic_DNA"/>
</dbReference>
<protein>
    <submittedName>
        <fullName evidence="1">Uncharacterized protein</fullName>
    </submittedName>
</protein>
<evidence type="ECO:0000313" key="1">
    <source>
        <dbReference type="EMBL" id="MDQ0391088.1"/>
    </source>
</evidence>
<proteinExistence type="predicted"/>
<dbReference type="RefSeq" id="WP_307422859.1">
    <property type="nucleotide sequence ID" value="NZ_JAUSVK010000001.1"/>
</dbReference>
<reference evidence="1 2" key="1">
    <citation type="submission" date="2023-07" db="EMBL/GenBank/DDBJ databases">
        <title>Genomic Encyclopedia of Type Strains, Phase IV (KMG-IV): sequencing the most valuable type-strain genomes for metagenomic binning, comparative biology and taxonomic classification.</title>
        <authorList>
            <person name="Goeker M."/>
        </authorList>
    </citation>
    <scope>NUCLEOTIDE SEQUENCE [LARGE SCALE GENOMIC DNA]</scope>
    <source>
        <strain evidence="1 2">DSM 5896</strain>
    </source>
</reference>
<gene>
    <name evidence="1" type="ORF">J3R73_000880</name>
</gene>
<comment type="caution">
    <text evidence="1">The sequence shown here is derived from an EMBL/GenBank/DDBJ whole genome shotgun (WGS) entry which is preliminary data.</text>
</comment>